<evidence type="ECO:0000313" key="3">
    <source>
        <dbReference type="EMBL" id="OGF20847.1"/>
    </source>
</evidence>
<evidence type="ECO:0000259" key="2">
    <source>
        <dbReference type="Pfam" id="PF01370"/>
    </source>
</evidence>
<dbReference type="AlphaFoldDB" id="A0A1F5S2B5"/>
<name>A0A1F5S2B5_9BACT</name>
<organism evidence="3 4">
    <name type="scientific">Candidatus Falkowbacteria bacterium RIFOXYA2_FULL_38_12</name>
    <dbReference type="NCBI Taxonomy" id="1797993"/>
    <lineage>
        <taxon>Bacteria</taxon>
        <taxon>Candidatus Falkowiibacteriota</taxon>
    </lineage>
</organism>
<dbReference type="Gene3D" id="3.90.25.10">
    <property type="entry name" value="UDP-galactose 4-epimerase, domain 1"/>
    <property type="match status" value="1"/>
</dbReference>
<dbReference type="Proteomes" id="UP000177407">
    <property type="component" value="Unassembled WGS sequence"/>
</dbReference>
<evidence type="ECO:0000313" key="4">
    <source>
        <dbReference type="Proteomes" id="UP000177407"/>
    </source>
</evidence>
<comment type="similarity">
    <text evidence="1">Belongs to the NAD(P)-dependent epimerase/dehydratase family.</text>
</comment>
<evidence type="ECO:0000256" key="1">
    <source>
        <dbReference type="ARBA" id="ARBA00007637"/>
    </source>
</evidence>
<feature type="domain" description="NAD-dependent epimerase/dehydratase" evidence="2">
    <location>
        <begin position="3"/>
        <end position="235"/>
    </location>
</feature>
<protein>
    <submittedName>
        <fullName evidence="3">UDP-glucose 4-epimerase</fullName>
    </submittedName>
</protein>
<sequence length="306" mass="33800">MRVLVTGGAGFIGSNIVDALIEDGNSVVVVDNLSTGKKENLNPKAKFYQVDIRDKGIEDIFKKEKPDYVCHQAAHLDVRESVRKPIWDAENNIIGSLNILENCVKYKVKKIVVASTGGAIYGDAKIIPTPENYLAAPISPYGVSKLSIEHYLHYYSKVFNLPYVALRYANVYGPRQDSKGEAGVIAIFTGKLLKGEEPLIFGKGRQTRDYVFVGDVARANVLALKNKKVGSYNVGTGVETSVNQIFRNLVKLTGASVKEKHIDAVLGEQKRSCLDASKIKKDFGWKVGVNFSEGLKKTVEWFKNNK</sequence>
<dbReference type="Pfam" id="PF01370">
    <property type="entry name" value="Epimerase"/>
    <property type="match status" value="1"/>
</dbReference>
<gene>
    <name evidence="3" type="ORF">A2257_03490</name>
</gene>
<reference evidence="3 4" key="1">
    <citation type="journal article" date="2016" name="Nat. Commun.">
        <title>Thousands of microbial genomes shed light on interconnected biogeochemical processes in an aquifer system.</title>
        <authorList>
            <person name="Anantharaman K."/>
            <person name="Brown C.T."/>
            <person name="Hug L.A."/>
            <person name="Sharon I."/>
            <person name="Castelle C.J."/>
            <person name="Probst A.J."/>
            <person name="Thomas B.C."/>
            <person name="Singh A."/>
            <person name="Wilkins M.J."/>
            <person name="Karaoz U."/>
            <person name="Brodie E.L."/>
            <person name="Williams K.H."/>
            <person name="Hubbard S.S."/>
            <person name="Banfield J.F."/>
        </authorList>
    </citation>
    <scope>NUCLEOTIDE SEQUENCE [LARGE SCALE GENOMIC DNA]</scope>
</reference>
<comment type="caution">
    <text evidence="3">The sequence shown here is derived from an EMBL/GenBank/DDBJ whole genome shotgun (WGS) entry which is preliminary data.</text>
</comment>
<dbReference type="PANTHER" id="PTHR43000">
    <property type="entry name" value="DTDP-D-GLUCOSE 4,6-DEHYDRATASE-RELATED"/>
    <property type="match status" value="1"/>
</dbReference>
<accession>A0A1F5S2B5</accession>
<dbReference type="EMBL" id="MFGA01000020">
    <property type="protein sequence ID" value="OGF20847.1"/>
    <property type="molecule type" value="Genomic_DNA"/>
</dbReference>
<dbReference type="Gene3D" id="3.40.50.720">
    <property type="entry name" value="NAD(P)-binding Rossmann-like Domain"/>
    <property type="match status" value="1"/>
</dbReference>
<dbReference type="InterPro" id="IPR001509">
    <property type="entry name" value="Epimerase_deHydtase"/>
</dbReference>
<proteinExistence type="inferred from homology"/>
<dbReference type="InterPro" id="IPR036291">
    <property type="entry name" value="NAD(P)-bd_dom_sf"/>
</dbReference>
<dbReference type="SUPFAM" id="SSF51735">
    <property type="entry name" value="NAD(P)-binding Rossmann-fold domains"/>
    <property type="match status" value="1"/>
</dbReference>